<keyword evidence="2 5" id="KW-0717">Septation</keyword>
<dbReference type="InterPro" id="IPR007561">
    <property type="entry name" value="Cell_div_SepF/SepF-rel"/>
</dbReference>
<name>A0A927IDY1_9ACTN</name>
<sequence length="134" mass="14398">MRIPSDAPEDEWEGLAEVVPLRGGYEWGSWATVPQLPAPAERDVPESGRPGGPVDTGRQFVVLRVQIFADAREVAEYLIAGDPVLVDLSAAEPDVARRVLDFASGTVFGLGGGMHRINTDVFLVTPLGTEVSDR</sequence>
<evidence type="ECO:0000256" key="1">
    <source>
        <dbReference type="ARBA" id="ARBA00022618"/>
    </source>
</evidence>
<comment type="subcellular location">
    <subcellularLocation>
        <location evidence="5">Cytoplasm</location>
    </subcellularLocation>
    <text evidence="5">Localizes to the division site, in a FtsZ-dependent manner.</text>
</comment>
<evidence type="ECO:0000313" key="7">
    <source>
        <dbReference type="EMBL" id="MBD3932761.1"/>
    </source>
</evidence>
<comment type="caution">
    <text evidence="7">The sequence shown here is derived from an EMBL/GenBank/DDBJ whole genome shotgun (WGS) entry which is preliminary data.</text>
</comment>
<reference evidence="7" key="1">
    <citation type="submission" date="2020-09" db="EMBL/GenBank/DDBJ databases">
        <title>Secondary metabolite and genome analysis of marine Streptomyces chumphonensis KK1-2T.</title>
        <authorList>
            <person name="Phongsopitanun W."/>
            <person name="Kanchanasin P."/>
            <person name="Pittayakhajonwut P."/>
            <person name="Suwanborirux K."/>
            <person name="Tanasupawat S."/>
        </authorList>
    </citation>
    <scope>NUCLEOTIDE SEQUENCE</scope>
    <source>
        <strain evidence="7">KK1-2</strain>
    </source>
</reference>
<feature type="region of interest" description="Disordered" evidence="6">
    <location>
        <begin position="36"/>
        <end position="55"/>
    </location>
</feature>
<evidence type="ECO:0000256" key="2">
    <source>
        <dbReference type="ARBA" id="ARBA00023210"/>
    </source>
</evidence>
<comment type="function">
    <text evidence="4 5">Cell division protein that is part of the divisome complex and is recruited early to the Z-ring. Probably stimulates Z-ring formation, perhaps through the cross-linking of FtsZ protofilaments. Its function overlaps with FtsA.</text>
</comment>
<protein>
    <recommendedName>
        <fullName evidence="5">Cell division protein SepF</fullName>
    </recommendedName>
</protein>
<dbReference type="InterPro" id="IPR038594">
    <property type="entry name" value="SepF-like_sf"/>
</dbReference>
<dbReference type="Pfam" id="PF04472">
    <property type="entry name" value="SepF"/>
    <property type="match status" value="1"/>
</dbReference>
<keyword evidence="1 5" id="KW-0132">Cell division</keyword>
<dbReference type="GO" id="GO:0000917">
    <property type="term" value="P:division septum assembly"/>
    <property type="evidence" value="ECO:0007669"/>
    <property type="project" value="UniProtKB-KW"/>
</dbReference>
<evidence type="ECO:0000313" key="8">
    <source>
        <dbReference type="Proteomes" id="UP000632289"/>
    </source>
</evidence>
<gene>
    <name evidence="5" type="primary">sepF</name>
    <name evidence="7" type="ORF">IF129_14510</name>
</gene>
<dbReference type="EMBL" id="JACXYU010000006">
    <property type="protein sequence ID" value="MBD3932761.1"/>
    <property type="molecule type" value="Genomic_DNA"/>
</dbReference>
<dbReference type="Proteomes" id="UP000632289">
    <property type="component" value="Unassembled WGS sequence"/>
</dbReference>
<evidence type="ECO:0000256" key="5">
    <source>
        <dbReference type="HAMAP-Rule" id="MF_01197"/>
    </source>
</evidence>
<dbReference type="GO" id="GO:0043093">
    <property type="term" value="P:FtsZ-dependent cytokinesis"/>
    <property type="evidence" value="ECO:0007669"/>
    <property type="project" value="UniProtKB-UniRule"/>
</dbReference>
<organism evidence="7 8">
    <name type="scientific">Streptomyces chumphonensis</name>
    <dbReference type="NCBI Taxonomy" id="1214925"/>
    <lineage>
        <taxon>Bacteria</taxon>
        <taxon>Bacillati</taxon>
        <taxon>Actinomycetota</taxon>
        <taxon>Actinomycetes</taxon>
        <taxon>Kitasatosporales</taxon>
        <taxon>Streptomycetaceae</taxon>
        <taxon>Streptomyces</taxon>
    </lineage>
</organism>
<keyword evidence="3 5" id="KW-0131">Cell cycle</keyword>
<evidence type="ECO:0000256" key="4">
    <source>
        <dbReference type="ARBA" id="ARBA00044936"/>
    </source>
</evidence>
<dbReference type="RefSeq" id="WP_191210049.1">
    <property type="nucleotide sequence ID" value="NZ_BAABKL010000014.1"/>
</dbReference>
<accession>A0A927IDY1</accession>
<keyword evidence="5" id="KW-0963">Cytoplasm</keyword>
<dbReference type="AlphaFoldDB" id="A0A927IDY1"/>
<evidence type="ECO:0000256" key="3">
    <source>
        <dbReference type="ARBA" id="ARBA00023306"/>
    </source>
</evidence>
<comment type="similarity">
    <text evidence="5">Belongs to the SepF family.</text>
</comment>
<dbReference type="HAMAP" id="MF_01197">
    <property type="entry name" value="SepF"/>
    <property type="match status" value="1"/>
</dbReference>
<comment type="subunit">
    <text evidence="5">Homodimer. Interacts with FtsZ.</text>
</comment>
<dbReference type="GO" id="GO:0005737">
    <property type="term" value="C:cytoplasm"/>
    <property type="evidence" value="ECO:0007669"/>
    <property type="project" value="UniProtKB-SubCell"/>
</dbReference>
<dbReference type="PANTHER" id="PTHR35798">
    <property type="entry name" value="CELL DIVISION PROTEIN SEPF"/>
    <property type="match status" value="1"/>
</dbReference>
<dbReference type="InterPro" id="IPR023052">
    <property type="entry name" value="Cell_div_SepF"/>
</dbReference>
<dbReference type="Gene3D" id="3.30.110.150">
    <property type="entry name" value="SepF-like protein"/>
    <property type="match status" value="1"/>
</dbReference>
<proteinExistence type="inferred from homology"/>
<keyword evidence="8" id="KW-1185">Reference proteome</keyword>
<dbReference type="PANTHER" id="PTHR35798:SF1">
    <property type="entry name" value="CELL DIVISION PROTEIN SEPF"/>
    <property type="match status" value="1"/>
</dbReference>
<evidence type="ECO:0000256" key="6">
    <source>
        <dbReference type="SAM" id="MobiDB-lite"/>
    </source>
</evidence>